<dbReference type="GO" id="GO:0046847">
    <property type="term" value="P:filopodium assembly"/>
    <property type="evidence" value="ECO:0007669"/>
    <property type="project" value="TreeGrafter"/>
</dbReference>
<dbReference type="GO" id="GO:0005737">
    <property type="term" value="C:cytoplasm"/>
    <property type="evidence" value="ECO:0007669"/>
    <property type="project" value="TreeGrafter"/>
</dbReference>
<dbReference type="InterPro" id="IPR035899">
    <property type="entry name" value="DBL_dom_sf"/>
</dbReference>
<dbReference type="SUPFAM" id="SSF48065">
    <property type="entry name" value="DBL homology domain (DH-domain)"/>
    <property type="match status" value="1"/>
</dbReference>
<dbReference type="HOGENOM" id="CLU_011755_3_1_1"/>
<dbReference type="OrthoDB" id="660555at2759"/>
<dbReference type="PANTHER" id="PTHR12673:SF241">
    <property type="entry name" value="DH DOMAIN-CONTAINING PROTEIN"/>
    <property type="match status" value="1"/>
</dbReference>
<proteinExistence type="predicted"/>
<dbReference type="Pfam" id="PF00621">
    <property type="entry name" value="RhoGEF"/>
    <property type="match status" value="1"/>
</dbReference>
<dbReference type="InterPro" id="IPR055251">
    <property type="entry name" value="SOS1_NGEF_PH"/>
</dbReference>
<dbReference type="Pfam" id="PF22697">
    <property type="entry name" value="SOS1_NGEF_PH"/>
    <property type="match status" value="1"/>
</dbReference>
<reference evidence="3 5" key="2">
    <citation type="journal article" date="2013" name="Nature">
        <title>Insights into bilaterian evolution from three spiralian genomes.</title>
        <authorList>
            <person name="Simakov O."/>
            <person name="Marletaz F."/>
            <person name="Cho S.J."/>
            <person name="Edsinger-Gonzales E."/>
            <person name="Havlak P."/>
            <person name="Hellsten U."/>
            <person name="Kuo D.H."/>
            <person name="Larsson T."/>
            <person name="Lv J."/>
            <person name="Arendt D."/>
            <person name="Savage R."/>
            <person name="Osoegawa K."/>
            <person name="de Jong P."/>
            <person name="Grimwood J."/>
            <person name="Chapman J.A."/>
            <person name="Shapiro H."/>
            <person name="Aerts A."/>
            <person name="Otillar R.P."/>
            <person name="Terry A.Y."/>
            <person name="Boore J.L."/>
            <person name="Grigoriev I.V."/>
            <person name="Lindberg D.R."/>
            <person name="Seaver E.C."/>
            <person name="Weisblat D.A."/>
            <person name="Putnam N.H."/>
            <person name="Rokhsar D.S."/>
        </authorList>
    </citation>
    <scope>NUCLEOTIDE SEQUENCE</scope>
    <source>
        <strain evidence="3 5">I ESC-2004</strain>
    </source>
</reference>
<dbReference type="PROSITE" id="PS50010">
    <property type="entry name" value="DH_2"/>
    <property type="match status" value="1"/>
</dbReference>
<evidence type="ECO:0008006" key="6">
    <source>
        <dbReference type="Google" id="ProtNLM"/>
    </source>
</evidence>
<dbReference type="STRING" id="283909.R7TWS2"/>
<dbReference type="InterPro" id="IPR011993">
    <property type="entry name" value="PH-like_dom_sf"/>
</dbReference>
<sequence length="305" mass="35953">MSKPQRIAMEMLTTEREYVKKLHLIDQVFHTQIMMMNREEHLFPNEVVPMMFSNVKSIYQFHHDFLLPQLEKRMTIWDEEPRIGDVMRKFAPFLKLYTDYVKNFDRSMTTISAWLEKSPKLASFVEEKQRLPECGNLSLQNHMLGPIQRVPRYEMLLKDYLKRLDSDSPDQDDTIKALELVKMAACHSNEAMKNIEKFRKLLEINESLGGFLDLVSPTRELIKEGKLMKISARSGLLMERYIFLFNDTLLVCQTMPTAMIGLKQQYRLKSRLEVDGMQVLEGDNLETPNTFYIKSKQKTIEFHTR</sequence>
<organism evidence="3">
    <name type="scientific">Capitella teleta</name>
    <name type="common">Polychaete worm</name>
    <dbReference type="NCBI Taxonomy" id="283909"/>
    <lineage>
        <taxon>Eukaryota</taxon>
        <taxon>Metazoa</taxon>
        <taxon>Spiralia</taxon>
        <taxon>Lophotrochozoa</taxon>
        <taxon>Annelida</taxon>
        <taxon>Polychaeta</taxon>
        <taxon>Sedentaria</taxon>
        <taxon>Scolecida</taxon>
        <taxon>Capitellidae</taxon>
        <taxon>Capitella</taxon>
    </lineage>
</organism>
<name>R7TWS2_CAPTE</name>
<dbReference type="SMART" id="SM00325">
    <property type="entry name" value="RhoGEF"/>
    <property type="match status" value="1"/>
</dbReference>
<accession>R7TWS2</accession>
<keyword evidence="5" id="KW-1185">Reference proteome</keyword>
<evidence type="ECO:0000259" key="1">
    <source>
        <dbReference type="PROSITE" id="PS50003"/>
    </source>
</evidence>
<dbReference type="InterPro" id="IPR001849">
    <property type="entry name" value="PH_domain"/>
</dbReference>
<feature type="domain" description="DH" evidence="2">
    <location>
        <begin position="3"/>
        <end position="191"/>
    </location>
</feature>
<dbReference type="SUPFAM" id="SSF50729">
    <property type="entry name" value="PH domain-like"/>
    <property type="match status" value="1"/>
</dbReference>
<dbReference type="CDD" id="cd00160">
    <property type="entry name" value="RhoGEF"/>
    <property type="match status" value="1"/>
</dbReference>
<dbReference type="Gene3D" id="1.20.900.10">
    <property type="entry name" value="Dbl homology (DH) domain"/>
    <property type="match status" value="1"/>
</dbReference>
<dbReference type="InterPro" id="IPR051092">
    <property type="entry name" value="FYVE_RhoGEF_PH"/>
</dbReference>
<dbReference type="EMBL" id="AMQN01010492">
    <property type="status" value="NOT_ANNOTATED_CDS"/>
    <property type="molecule type" value="Genomic_DNA"/>
</dbReference>
<dbReference type="EnsemblMetazoa" id="CapteT122968">
    <property type="protein sequence ID" value="CapteP122968"/>
    <property type="gene ID" value="CapteG122968"/>
</dbReference>
<dbReference type="InterPro" id="IPR000219">
    <property type="entry name" value="DH_dom"/>
</dbReference>
<protein>
    <recommendedName>
        <fullName evidence="6">DH domain-containing protein</fullName>
    </recommendedName>
</protein>
<gene>
    <name evidence="3" type="ORF">CAPTEDRAFT_122968</name>
</gene>
<evidence type="ECO:0000259" key="2">
    <source>
        <dbReference type="PROSITE" id="PS50010"/>
    </source>
</evidence>
<reference evidence="4" key="3">
    <citation type="submission" date="2015-06" db="UniProtKB">
        <authorList>
            <consortium name="EnsemblMetazoa"/>
        </authorList>
    </citation>
    <scope>IDENTIFICATION</scope>
</reference>
<evidence type="ECO:0000313" key="3">
    <source>
        <dbReference type="EMBL" id="ELT98343.1"/>
    </source>
</evidence>
<dbReference type="Proteomes" id="UP000014760">
    <property type="component" value="Unassembled WGS sequence"/>
</dbReference>
<evidence type="ECO:0000313" key="4">
    <source>
        <dbReference type="EnsemblMetazoa" id="CapteP122968"/>
    </source>
</evidence>
<dbReference type="GO" id="GO:0005085">
    <property type="term" value="F:guanyl-nucleotide exchange factor activity"/>
    <property type="evidence" value="ECO:0007669"/>
    <property type="project" value="InterPro"/>
</dbReference>
<dbReference type="OMA" id="YSELAIC"/>
<dbReference type="PANTHER" id="PTHR12673">
    <property type="entry name" value="FACIOGENITAL DYSPLASIA PROTEIN"/>
    <property type="match status" value="1"/>
</dbReference>
<dbReference type="AlphaFoldDB" id="R7TWS2"/>
<reference evidence="5" key="1">
    <citation type="submission" date="2012-12" db="EMBL/GenBank/DDBJ databases">
        <authorList>
            <person name="Hellsten U."/>
            <person name="Grimwood J."/>
            <person name="Chapman J.A."/>
            <person name="Shapiro H."/>
            <person name="Aerts A."/>
            <person name="Otillar R.P."/>
            <person name="Terry A.Y."/>
            <person name="Boore J.L."/>
            <person name="Simakov O."/>
            <person name="Marletaz F."/>
            <person name="Cho S.-J."/>
            <person name="Edsinger-Gonzales E."/>
            <person name="Havlak P."/>
            <person name="Kuo D.-H."/>
            <person name="Larsson T."/>
            <person name="Lv J."/>
            <person name="Arendt D."/>
            <person name="Savage R."/>
            <person name="Osoegawa K."/>
            <person name="de Jong P."/>
            <person name="Lindberg D.R."/>
            <person name="Seaver E.C."/>
            <person name="Weisblat D.A."/>
            <person name="Putnam N.H."/>
            <person name="Grigoriev I.V."/>
            <person name="Rokhsar D.S."/>
        </authorList>
    </citation>
    <scope>NUCLEOTIDE SEQUENCE</scope>
    <source>
        <strain evidence="5">I ESC-2004</strain>
    </source>
</reference>
<dbReference type="PROSITE" id="PS50003">
    <property type="entry name" value="PH_DOMAIN"/>
    <property type="match status" value="1"/>
</dbReference>
<dbReference type="Gene3D" id="2.30.29.30">
    <property type="entry name" value="Pleckstrin-homology domain (PH domain)/Phosphotyrosine-binding domain (PTB)"/>
    <property type="match status" value="1"/>
</dbReference>
<feature type="domain" description="PH" evidence="1">
    <location>
        <begin position="220"/>
        <end position="305"/>
    </location>
</feature>
<evidence type="ECO:0000313" key="5">
    <source>
        <dbReference type="Proteomes" id="UP000014760"/>
    </source>
</evidence>
<dbReference type="EMBL" id="KB308011">
    <property type="protein sequence ID" value="ELT98343.1"/>
    <property type="molecule type" value="Genomic_DNA"/>
</dbReference>
<dbReference type="GO" id="GO:0007010">
    <property type="term" value="P:cytoskeleton organization"/>
    <property type="evidence" value="ECO:0007669"/>
    <property type="project" value="TreeGrafter"/>
</dbReference>